<keyword evidence="2" id="KW-1185">Reference proteome</keyword>
<reference evidence="1 2" key="1">
    <citation type="journal article" date="2019" name="G3 (Bethesda)">
        <title>Sequencing of a Wild Apple (Malus baccata) Genome Unravels the Differences Between Cultivated and Wild Apple Species Regarding Disease Resistance and Cold Tolerance.</title>
        <authorList>
            <person name="Chen X."/>
        </authorList>
    </citation>
    <scope>NUCLEOTIDE SEQUENCE [LARGE SCALE GENOMIC DNA]</scope>
    <source>
        <strain evidence="2">cv. Shandingzi</strain>
        <tissue evidence="1">Leaves</tissue>
    </source>
</reference>
<evidence type="ECO:0000313" key="2">
    <source>
        <dbReference type="Proteomes" id="UP000315295"/>
    </source>
</evidence>
<sequence>MMLFDGFNATDTDQYIRDGRVCGDISMTCGTSFPVITENDMTTMTLTNLNQSTVLGESSRIIPRKVSLLKWGNVDHPESFGTHYRNRTLTLSMNGLSLEKSWFDPRKVIP</sequence>
<proteinExistence type="predicted"/>
<protein>
    <submittedName>
        <fullName evidence="1">Uncharacterized protein</fullName>
    </submittedName>
</protein>
<evidence type="ECO:0000313" key="1">
    <source>
        <dbReference type="EMBL" id="TQD90599.1"/>
    </source>
</evidence>
<gene>
    <name evidence="1" type="ORF">C1H46_023842</name>
</gene>
<dbReference type="Proteomes" id="UP000315295">
    <property type="component" value="Unassembled WGS sequence"/>
</dbReference>
<comment type="caution">
    <text evidence="1">The sequence shown here is derived from an EMBL/GenBank/DDBJ whole genome shotgun (WGS) entry which is preliminary data.</text>
</comment>
<dbReference type="AlphaFoldDB" id="A0A540LW98"/>
<name>A0A540LW98_MALBA</name>
<organism evidence="1 2">
    <name type="scientific">Malus baccata</name>
    <name type="common">Siberian crab apple</name>
    <name type="synonym">Pyrus baccata</name>
    <dbReference type="NCBI Taxonomy" id="106549"/>
    <lineage>
        <taxon>Eukaryota</taxon>
        <taxon>Viridiplantae</taxon>
        <taxon>Streptophyta</taxon>
        <taxon>Embryophyta</taxon>
        <taxon>Tracheophyta</taxon>
        <taxon>Spermatophyta</taxon>
        <taxon>Magnoliopsida</taxon>
        <taxon>eudicotyledons</taxon>
        <taxon>Gunneridae</taxon>
        <taxon>Pentapetalae</taxon>
        <taxon>rosids</taxon>
        <taxon>fabids</taxon>
        <taxon>Rosales</taxon>
        <taxon>Rosaceae</taxon>
        <taxon>Amygdaloideae</taxon>
        <taxon>Maleae</taxon>
        <taxon>Malus</taxon>
    </lineage>
</organism>
<dbReference type="EMBL" id="VIEB01000447">
    <property type="protein sequence ID" value="TQD90599.1"/>
    <property type="molecule type" value="Genomic_DNA"/>
</dbReference>
<accession>A0A540LW98</accession>